<gene>
    <name evidence="2" type="ORF">CLV78_10318</name>
</gene>
<proteinExistence type="predicted"/>
<feature type="region of interest" description="Disordered" evidence="1">
    <location>
        <begin position="28"/>
        <end position="70"/>
    </location>
</feature>
<dbReference type="RefSeq" id="WP_106204546.1">
    <property type="nucleotide sequence ID" value="NZ_PVTD01000003.1"/>
</dbReference>
<accession>A0A2T0RSJ9</accession>
<dbReference type="InterPro" id="IPR045514">
    <property type="entry name" value="DUF6478"/>
</dbReference>
<comment type="caution">
    <text evidence="2">The sequence shown here is derived from an EMBL/GenBank/DDBJ whole genome shotgun (WGS) entry which is preliminary data.</text>
</comment>
<evidence type="ECO:0000313" key="3">
    <source>
        <dbReference type="Proteomes" id="UP000239480"/>
    </source>
</evidence>
<dbReference type="Proteomes" id="UP000239480">
    <property type="component" value="Unassembled WGS sequence"/>
</dbReference>
<name>A0A2T0RSJ9_9RHOB</name>
<reference evidence="2 3" key="1">
    <citation type="submission" date="2018-03" db="EMBL/GenBank/DDBJ databases">
        <title>Genomic Encyclopedia of Archaeal and Bacterial Type Strains, Phase II (KMG-II): from individual species to whole genera.</title>
        <authorList>
            <person name="Goeker M."/>
        </authorList>
    </citation>
    <scope>NUCLEOTIDE SEQUENCE [LARGE SCALE GENOMIC DNA]</scope>
    <source>
        <strain evidence="2 3">DSM 29328</strain>
    </source>
</reference>
<evidence type="ECO:0000256" key="1">
    <source>
        <dbReference type="SAM" id="MobiDB-lite"/>
    </source>
</evidence>
<evidence type="ECO:0000313" key="2">
    <source>
        <dbReference type="EMBL" id="PRY24154.1"/>
    </source>
</evidence>
<dbReference type="OrthoDB" id="7827015at2"/>
<organism evidence="2 3">
    <name type="scientific">Aliiruegeria haliotis</name>
    <dbReference type="NCBI Taxonomy" id="1280846"/>
    <lineage>
        <taxon>Bacteria</taxon>
        <taxon>Pseudomonadati</taxon>
        <taxon>Pseudomonadota</taxon>
        <taxon>Alphaproteobacteria</taxon>
        <taxon>Rhodobacterales</taxon>
        <taxon>Roseobacteraceae</taxon>
        <taxon>Aliiruegeria</taxon>
    </lineage>
</organism>
<keyword evidence="3" id="KW-1185">Reference proteome</keyword>
<dbReference type="EMBL" id="PVTD01000003">
    <property type="protein sequence ID" value="PRY24154.1"/>
    <property type="molecule type" value="Genomic_DNA"/>
</dbReference>
<dbReference type="Pfam" id="PF20086">
    <property type="entry name" value="DUF6478"/>
    <property type="match status" value="1"/>
</dbReference>
<feature type="compositionally biased region" description="Basic and acidic residues" evidence="1">
    <location>
        <begin position="48"/>
        <end position="67"/>
    </location>
</feature>
<protein>
    <submittedName>
        <fullName evidence="2">Uncharacterized protein</fullName>
    </submittedName>
</protein>
<sequence length="257" mass="28388">MAKGAINRIGGLFDRGVLRRWRRGLEAVVSPGSSDPKGVGHDAQTGHGDQRRNGKRAEPRGDDEVNVHRSNAPRGADCVWRPSLWCEPATPRGHTNLTSGTRLAQDVALFHDCPDCDIATRQLPEPAGSDPDGKYALQIEVFRFNGSFLSLAMDLPSEAISGLSRRHLIGVRASLETERPLEVFARLNVRHGPNTEKISREVGVSDGIAALEFDLAYADMHETRVEAAWIDLIFKAPAMNMIHLQDVSCHRRFRAEL</sequence>
<dbReference type="AlphaFoldDB" id="A0A2T0RSJ9"/>